<dbReference type="GO" id="GO:0005506">
    <property type="term" value="F:iron ion binding"/>
    <property type="evidence" value="ECO:0007669"/>
    <property type="project" value="InterPro"/>
</dbReference>
<evidence type="ECO:0000256" key="1">
    <source>
        <dbReference type="ARBA" id="ARBA00001971"/>
    </source>
</evidence>
<feature type="transmembrane region" description="Helical" evidence="6">
    <location>
        <begin position="6"/>
        <end position="29"/>
    </location>
</feature>
<dbReference type="GO" id="GO:0036204">
    <property type="term" value="F:abieta-7,13-dien-18-ol hydroxylase activity"/>
    <property type="evidence" value="ECO:0007669"/>
    <property type="project" value="UniProtKB-EC"/>
</dbReference>
<comment type="similarity">
    <text evidence="2">Belongs to the cytochrome P450 family.</text>
</comment>
<keyword evidence="5" id="KW-0408">Iron</keyword>
<reference evidence="7" key="2">
    <citation type="submission" date="2020-07" db="EMBL/GenBank/DDBJ databases">
        <authorList>
            <person name="Vera ALvarez R."/>
            <person name="Arias-Moreno D.M."/>
            <person name="Jimenez-Jacinto V."/>
            <person name="Jimenez-Bremont J.F."/>
            <person name="Swaminathan K."/>
            <person name="Moose S.P."/>
            <person name="Guerrero-Gonzalez M.L."/>
            <person name="Marino-Ramirez L."/>
            <person name="Landsman D."/>
            <person name="Rodriguez-Kessler M."/>
            <person name="Delgado-Sanchez P."/>
        </authorList>
    </citation>
    <scope>NUCLEOTIDE SEQUENCE</scope>
    <source>
        <tissue evidence="7">Cladode</tissue>
    </source>
</reference>
<dbReference type="PANTHER" id="PTHR24296">
    <property type="entry name" value="CYTOCHROME P450"/>
    <property type="match status" value="1"/>
</dbReference>
<keyword evidence="4 7" id="KW-0560">Oxidoreductase</keyword>
<reference evidence="7" key="1">
    <citation type="journal article" date="2013" name="J. Plant Res.">
        <title>Effect of fungi and light on seed germination of three Opuntia species from semiarid lands of central Mexico.</title>
        <authorList>
            <person name="Delgado-Sanchez P."/>
            <person name="Jimenez-Bremont J.F."/>
            <person name="Guerrero-Gonzalez Mde L."/>
            <person name="Flores J."/>
        </authorList>
    </citation>
    <scope>NUCLEOTIDE SEQUENCE</scope>
    <source>
        <tissue evidence="7">Cladode</tissue>
    </source>
</reference>
<dbReference type="SUPFAM" id="SSF48264">
    <property type="entry name" value="Cytochrome P450"/>
    <property type="match status" value="1"/>
</dbReference>
<evidence type="ECO:0000313" key="7">
    <source>
        <dbReference type="EMBL" id="MBA4615847.1"/>
    </source>
</evidence>
<evidence type="ECO:0000256" key="4">
    <source>
        <dbReference type="ARBA" id="ARBA00023002"/>
    </source>
</evidence>
<evidence type="ECO:0000256" key="2">
    <source>
        <dbReference type="ARBA" id="ARBA00010617"/>
    </source>
</evidence>
<name>A0A7C9CFU1_OPUST</name>
<dbReference type="EC" id="1.14.14.145" evidence="7"/>
<protein>
    <submittedName>
        <fullName evidence="7">Abieta-7,13-dien-18-ol hydroxylase</fullName>
        <ecNumber evidence="7">1.14.14.145</ecNumber>
    </submittedName>
</protein>
<keyword evidence="6" id="KW-0472">Membrane</keyword>
<comment type="cofactor">
    <cofactor evidence="1">
        <name>heme</name>
        <dbReference type="ChEBI" id="CHEBI:30413"/>
    </cofactor>
</comment>
<accession>A0A7C9CFU1</accession>
<keyword evidence="6" id="KW-0812">Transmembrane</keyword>
<keyword evidence="6" id="KW-1133">Transmembrane helix</keyword>
<dbReference type="EMBL" id="GISG01009038">
    <property type="protein sequence ID" value="MBA4615847.1"/>
    <property type="molecule type" value="Transcribed_RNA"/>
</dbReference>
<dbReference type="GO" id="GO:0020037">
    <property type="term" value="F:heme binding"/>
    <property type="evidence" value="ECO:0007669"/>
    <property type="project" value="InterPro"/>
</dbReference>
<evidence type="ECO:0000256" key="5">
    <source>
        <dbReference type="ARBA" id="ARBA00023004"/>
    </source>
</evidence>
<sequence>MEAQKSGFIYTALTILIPVILAILTLKFLRKWRHGVRDRKYHPIAGTMVHQLLNFQRLHHYMTDLAAKYKTYRLLTPFRNEVYTSDPANVEYILKTNFENYGKVCALTSTLIGFCNLFLGMMLFMVFICMVVWGTFCRDA</sequence>
<dbReference type="InterPro" id="IPR036396">
    <property type="entry name" value="Cyt_P450_sf"/>
</dbReference>
<organism evidence="7">
    <name type="scientific">Opuntia streptacantha</name>
    <name type="common">Prickly pear cactus</name>
    <name type="synonym">Opuntia cardona</name>
    <dbReference type="NCBI Taxonomy" id="393608"/>
    <lineage>
        <taxon>Eukaryota</taxon>
        <taxon>Viridiplantae</taxon>
        <taxon>Streptophyta</taxon>
        <taxon>Embryophyta</taxon>
        <taxon>Tracheophyta</taxon>
        <taxon>Spermatophyta</taxon>
        <taxon>Magnoliopsida</taxon>
        <taxon>eudicotyledons</taxon>
        <taxon>Gunneridae</taxon>
        <taxon>Pentapetalae</taxon>
        <taxon>Caryophyllales</taxon>
        <taxon>Cactineae</taxon>
        <taxon>Cactaceae</taxon>
        <taxon>Opuntioideae</taxon>
        <taxon>Opuntia</taxon>
    </lineage>
</organism>
<dbReference type="AlphaFoldDB" id="A0A7C9CFU1"/>
<feature type="transmembrane region" description="Helical" evidence="6">
    <location>
        <begin position="111"/>
        <end position="136"/>
    </location>
</feature>
<evidence type="ECO:0000256" key="3">
    <source>
        <dbReference type="ARBA" id="ARBA00022723"/>
    </source>
</evidence>
<evidence type="ECO:0000256" key="6">
    <source>
        <dbReference type="SAM" id="Phobius"/>
    </source>
</evidence>
<keyword evidence="3" id="KW-0479">Metal-binding</keyword>
<proteinExistence type="inferred from homology"/>